<feature type="compositionally biased region" description="Polar residues" evidence="11">
    <location>
        <begin position="458"/>
        <end position="470"/>
    </location>
</feature>
<dbReference type="FunFam" id="3.30.200.20:FF:000003">
    <property type="entry name" value="Non-specific serine/threonine protein kinase"/>
    <property type="match status" value="1"/>
</dbReference>
<dbReference type="PANTHER" id="PTHR24346:SF30">
    <property type="entry name" value="MATERNAL EMBRYONIC LEUCINE ZIPPER KINASE"/>
    <property type="match status" value="1"/>
</dbReference>
<proteinExistence type="inferred from homology"/>
<evidence type="ECO:0000256" key="2">
    <source>
        <dbReference type="ARBA" id="ARBA00012513"/>
    </source>
</evidence>
<keyword evidence="3" id="KW-0723">Serine/threonine-protein kinase</keyword>
<organism evidence="13 14">
    <name type="scientific">Tropilaelaps mercedesae</name>
    <dbReference type="NCBI Taxonomy" id="418985"/>
    <lineage>
        <taxon>Eukaryota</taxon>
        <taxon>Metazoa</taxon>
        <taxon>Ecdysozoa</taxon>
        <taxon>Arthropoda</taxon>
        <taxon>Chelicerata</taxon>
        <taxon>Arachnida</taxon>
        <taxon>Acari</taxon>
        <taxon>Parasitiformes</taxon>
        <taxon>Mesostigmata</taxon>
        <taxon>Gamasina</taxon>
        <taxon>Dermanyssoidea</taxon>
        <taxon>Laelapidae</taxon>
        <taxon>Tropilaelaps</taxon>
    </lineage>
</organism>
<feature type="domain" description="Protein kinase" evidence="12">
    <location>
        <begin position="26"/>
        <end position="279"/>
    </location>
</feature>
<dbReference type="Pfam" id="PF00069">
    <property type="entry name" value="Pkinase"/>
    <property type="match status" value="1"/>
</dbReference>
<dbReference type="InterPro" id="IPR000719">
    <property type="entry name" value="Prot_kinase_dom"/>
</dbReference>
<dbReference type="Gene3D" id="1.10.510.10">
    <property type="entry name" value="Transferase(Phosphotransferase) domain 1"/>
    <property type="match status" value="1"/>
</dbReference>
<evidence type="ECO:0000259" key="12">
    <source>
        <dbReference type="PROSITE" id="PS50011"/>
    </source>
</evidence>
<sequence>MMGDSTKASLDKATWNFVKKILEKDYNVKQTLGSGGFGKVKRGTHVITKHNVAIKIMDKEKLGADLPRVQLEINALKNLHHPNICKLFQVVDTFGHICLVLEYCEGGELFDYIVDRGRVPESDARRLFREMVCAVAYIHSKGFAHRDLKPENMLLDAMNRIKLIDFGLCASWKPSSVAQSLKTCCGSPCYAAPELLAGHAYTGTAADVWSLGVILFAVLCGFLPFEGDSVRAIVTKINKGLTDLPEYLSYASKDLIRKMLTVEPNKRVTMHEVASHAWVTDGSRLPSATSNDMYQLDVKPHTEVKTDPIIVNDMSRYLKKPPLELSDAIERWAYDSTTGIYLTMLDRKKKGLTYRLNKNEDRQSRPVVRKALFDNESMEKVVPAKKARRSKSLEDGLDDADLMVIGSPPQVRRDAIQERSPFRLPELATPQRAVEAPDAGFIYQTPQRSPLKTPCGSKGTNDSSSGTPWSSKKRLREAIGKSIGKVRRALLTPVKTLSVEPRYVKHTQNVAKVPYEVDYQELLEKLELKLQDLNYKTEIKGFVIRGSKDADRENVRPGEKKAAKSTLELEVARSLEWNCLVIKRKRLNGSSIDYAKVCEKVLEICGRQTTAV</sequence>
<dbReference type="SMART" id="SM00220">
    <property type="entry name" value="S_TKc"/>
    <property type="match status" value="1"/>
</dbReference>
<dbReference type="SUPFAM" id="SSF56112">
    <property type="entry name" value="Protein kinase-like (PK-like)"/>
    <property type="match status" value="1"/>
</dbReference>
<evidence type="ECO:0000256" key="3">
    <source>
        <dbReference type="ARBA" id="ARBA00022527"/>
    </source>
</evidence>
<gene>
    <name evidence="13" type="ORF">BIW11_12013</name>
</gene>
<dbReference type="FunFam" id="1.10.510.10:FF:000271">
    <property type="entry name" value="Non-specific serine/threonine protein kinase"/>
    <property type="match status" value="1"/>
</dbReference>
<comment type="similarity">
    <text evidence="1">Belongs to the protein kinase superfamily. CAMK Ser/Thr protein kinase family. SNF1 subfamily.</text>
</comment>
<dbReference type="InterPro" id="IPR017441">
    <property type="entry name" value="Protein_kinase_ATP_BS"/>
</dbReference>
<dbReference type="EC" id="2.7.11.1" evidence="2"/>
<keyword evidence="5 10" id="KW-0547">Nucleotide-binding</keyword>
<evidence type="ECO:0000256" key="11">
    <source>
        <dbReference type="SAM" id="MobiDB-lite"/>
    </source>
</evidence>
<keyword evidence="6 13" id="KW-0418">Kinase</keyword>
<feature type="binding site" evidence="10">
    <location>
        <position position="55"/>
    </location>
    <ligand>
        <name>ATP</name>
        <dbReference type="ChEBI" id="CHEBI:30616"/>
    </ligand>
</feature>
<dbReference type="Proteomes" id="UP000192247">
    <property type="component" value="Unassembled WGS sequence"/>
</dbReference>
<dbReference type="InterPro" id="IPR011009">
    <property type="entry name" value="Kinase-like_dom_sf"/>
</dbReference>
<keyword evidence="4" id="KW-0808">Transferase</keyword>
<evidence type="ECO:0000313" key="13">
    <source>
        <dbReference type="EMBL" id="OQR69850.1"/>
    </source>
</evidence>
<evidence type="ECO:0000256" key="6">
    <source>
        <dbReference type="ARBA" id="ARBA00022777"/>
    </source>
</evidence>
<comment type="catalytic activity">
    <reaction evidence="8">
        <text>L-threonyl-[protein] + ATP = O-phospho-L-threonyl-[protein] + ADP + H(+)</text>
        <dbReference type="Rhea" id="RHEA:46608"/>
        <dbReference type="Rhea" id="RHEA-COMP:11060"/>
        <dbReference type="Rhea" id="RHEA-COMP:11605"/>
        <dbReference type="ChEBI" id="CHEBI:15378"/>
        <dbReference type="ChEBI" id="CHEBI:30013"/>
        <dbReference type="ChEBI" id="CHEBI:30616"/>
        <dbReference type="ChEBI" id="CHEBI:61977"/>
        <dbReference type="ChEBI" id="CHEBI:456216"/>
        <dbReference type="EC" id="2.7.11.1"/>
    </reaction>
</comment>
<dbReference type="PROSITE" id="PS00108">
    <property type="entry name" value="PROTEIN_KINASE_ST"/>
    <property type="match status" value="1"/>
</dbReference>
<evidence type="ECO:0000256" key="1">
    <source>
        <dbReference type="ARBA" id="ARBA00006234"/>
    </source>
</evidence>
<dbReference type="InterPro" id="IPR008271">
    <property type="entry name" value="Ser/Thr_kinase_AS"/>
</dbReference>
<evidence type="ECO:0000256" key="9">
    <source>
        <dbReference type="ARBA" id="ARBA00048679"/>
    </source>
</evidence>
<dbReference type="OrthoDB" id="6488637at2759"/>
<reference evidence="13 14" key="1">
    <citation type="journal article" date="2017" name="Gigascience">
        <title>Draft genome of the honey bee ectoparasitic mite, Tropilaelaps mercedesae, is shaped by the parasitic life history.</title>
        <authorList>
            <person name="Dong X."/>
            <person name="Armstrong S.D."/>
            <person name="Xia D."/>
            <person name="Makepeace B.L."/>
            <person name="Darby A.C."/>
            <person name="Kadowaki T."/>
        </authorList>
    </citation>
    <scope>NUCLEOTIDE SEQUENCE [LARGE SCALE GENOMIC DNA]</scope>
    <source>
        <strain evidence="13">Wuxi-XJTLU</strain>
    </source>
</reference>
<dbReference type="GO" id="GO:0004674">
    <property type="term" value="F:protein serine/threonine kinase activity"/>
    <property type="evidence" value="ECO:0007669"/>
    <property type="project" value="UniProtKB-KW"/>
</dbReference>
<evidence type="ECO:0000256" key="10">
    <source>
        <dbReference type="PROSITE-ProRule" id="PRU10141"/>
    </source>
</evidence>
<keyword evidence="14" id="KW-1185">Reference proteome</keyword>
<dbReference type="GO" id="GO:0106310">
    <property type="term" value="F:protein serine kinase activity"/>
    <property type="evidence" value="ECO:0007669"/>
    <property type="project" value="RHEA"/>
</dbReference>
<dbReference type="EMBL" id="MNPL01019595">
    <property type="protein sequence ID" value="OQR69850.1"/>
    <property type="molecule type" value="Genomic_DNA"/>
</dbReference>
<dbReference type="InterPro" id="IPR028375">
    <property type="entry name" value="KA1/Ssp2_C"/>
</dbReference>
<dbReference type="PROSITE" id="PS00107">
    <property type="entry name" value="PROTEIN_KINASE_ATP"/>
    <property type="match status" value="1"/>
</dbReference>
<dbReference type="InParanoid" id="A0A1V9X8J3"/>
<dbReference type="Gene3D" id="3.30.310.80">
    <property type="entry name" value="Kinase associated domain 1, KA1"/>
    <property type="match status" value="1"/>
</dbReference>
<comment type="caution">
    <text evidence="13">The sequence shown here is derived from an EMBL/GenBank/DDBJ whole genome shotgun (WGS) entry which is preliminary data.</text>
</comment>
<dbReference type="STRING" id="418985.A0A1V9X8J3"/>
<dbReference type="GO" id="GO:0005524">
    <property type="term" value="F:ATP binding"/>
    <property type="evidence" value="ECO:0007669"/>
    <property type="project" value="UniProtKB-UniRule"/>
</dbReference>
<dbReference type="SUPFAM" id="SSF103243">
    <property type="entry name" value="KA1-like"/>
    <property type="match status" value="1"/>
</dbReference>
<evidence type="ECO:0000256" key="8">
    <source>
        <dbReference type="ARBA" id="ARBA00047899"/>
    </source>
</evidence>
<evidence type="ECO:0000256" key="7">
    <source>
        <dbReference type="ARBA" id="ARBA00022840"/>
    </source>
</evidence>
<dbReference type="PANTHER" id="PTHR24346">
    <property type="entry name" value="MAP/MICROTUBULE AFFINITY-REGULATING KINASE"/>
    <property type="match status" value="1"/>
</dbReference>
<feature type="region of interest" description="Disordered" evidence="11">
    <location>
        <begin position="444"/>
        <end position="474"/>
    </location>
</feature>
<comment type="catalytic activity">
    <reaction evidence="9">
        <text>L-seryl-[protein] + ATP = O-phospho-L-seryl-[protein] + ADP + H(+)</text>
        <dbReference type="Rhea" id="RHEA:17989"/>
        <dbReference type="Rhea" id="RHEA-COMP:9863"/>
        <dbReference type="Rhea" id="RHEA-COMP:11604"/>
        <dbReference type="ChEBI" id="CHEBI:15378"/>
        <dbReference type="ChEBI" id="CHEBI:29999"/>
        <dbReference type="ChEBI" id="CHEBI:30616"/>
        <dbReference type="ChEBI" id="CHEBI:83421"/>
        <dbReference type="ChEBI" id="CHEBI:456216"/>
        <dbReference type="EC" id="2.7.11.1"/>
    </reaction>
</comment>
<dbReference type="AlphaFoldDB" id="A0A1V9X8J3"/>
<accession>A0A1V9X8J3</accession>
<dbReference type="GO" id="GO:0005737">
    <property type="term" value="C:cytoplasm"/>
    <property type="evidence" value="ECO:0007669"/>
    <property type="project" value="TreeGrafter"/>
</dbReference>
<dbReference type="GO" id="GO:0035556">
    <property type="term" value="P:intracellular signal transduction"/>
    <property type="evidence" value="ECO:0007669"/>
    <property type="project" value="TreeGrafter"/>
</dbReference>
<keyword evidence="7 10" id="KW-0067">ATP-binding</keyword>
<evidence type="ECO:0000256" key="5">
    <source>
        <dbReference type="ARBA" id="ARBA00022741"/>
    </source>
</evidence>
<name>A0A1V9X8J3_9ACAR</name>
<evidence type="ECO:0000256" key="4">
    <source>
        <dbReference type="ARBA" id="ARBA00022679"/>
    </source>
</evidence>
<evidence type="ECO:0000313" key="14">
    <source>
        <dbReference type="Proteomes" id="UP000192247"/>
    </source>
</evidence>
<protein>
    <recommendedName>
        <fullName evidence="2">non-specific serine/threonine protein kinase</fullName>
        <ecNumber evidence="2">2.7.11.1</ecNumber>
    </recommendedName>
</protein>
<dbReference type="PROSITE" id="PS50011">
    <property type="entry name" value="PROTEIN_KINASE_DOM"/>
    <property type="match status" value="1"/>
</dbReference>